<sequence>MSGGGTGLSSGAVAEAALEAWMDCGPEGYVLDSSRLSASRLAGRIPCRSKSAADLGRLFVEQEGEPAIFVQMLRPQEGKAP</sequence>
<reference evidence="1" key="1">
    <citation type="submission" date="2023-08" db="EMBL/GenBank/DDBJ databases">
        <authorList>
            <person name="Chen Y."/>
            <person name="Shah S."/>
            <person name="Dougan E. K."/>
            <person name="Thang M."/>
            <person name="Chan C."/>
        </authorList>
    </citation>
    <scope>NUCLEOTIDE SEQUENCE</scope>
</reference>
<evidence type="ECO:0000313" key="2">
    <source>
        <dbReference type="Proteomes" id="UP001178507"/>
    </source>
</evidence>
<dbReference type="Proteomes" id="UP001178507">
    <property type="component" value="Unassembled WGS sequence"/>
</dbReference>
<name>A0AA36MZ68_9DINO</name>
<proteinExistence type="predicted"/>
<accession>A0AA36MZ68</accession>
<protein>
    <submittedName>
        <fullName evidence="1">Uncharacterized protein</fullName>
    </submittedName>
</protein>
<comment type="caution">
    <text evidence="1">The sequence shown here is derived from an EMBL/GenBank/DDBJ whole genome shotgun (WGS) entry which is preliminary data.</text>
</comment>
<organism evidence="1 2">
    <name type="scientific">Effrenium voratum</name>
    <dbReference type="NCBI Taxonomy" id="2562239"/>
    <lineage>
        <taxon>Eukaryota</taxon>
        <taxon>Sar</taxon>
        <taxon>Alveolata</taxon>
        <taxon>Dinophyceae</taxon>
        <taxon>Suessiales</taxon>
        <taxon>Symbiodiniaceae</taxon>
        <taxon>Effrenium</taxon>
    </lineage>
</organism>
<dbReference type="EMBL" id="CAUJNA010002269">
    <property type="protein sequence ID" value="CAJ1392154.1"/>
    <property type="molecule type" value="Genomic_DNA"/>
</dbReference>
<evidence type="ECO:0000313" key="1">
    <source>
        <dbReference type="EMBL" id="CAJ1392154.1"/>
    </source>
</evidence>
<gene>
    <name evidence="1" type="ORF">EVOR1521_LOCUS17319</name>
</gene>
<keyword evidence="2" id="KW-1185">Reference proteome</keyword>
<dbReference type="AlphaFoldDB" id="A0AA36MZ68"/>